<dbReference type="GeneID" id="106567746"/>
<reference evidence="3" key="1">
    <citation type="submission" date="2025-08" db="UniProtKB">
        <authorList>
            <consortium name="RefSeq"/>
        </authorList>
    </citation>
    <scope>IDENTIFICATION</scope>
</reference>
<feature type="transmembrane region" description="Helical" evidence="1">
    <location>
        <begin position="216"/>
        <end position="238"/>
    </location>
</feature>
<sequence>MDGVTGYKREAKWNIATYRRDEEAPNLKLTMAQSQESKGLPLPVTQQLPVTQCLGELAAPRQQMKMTFYRSRVAGMEHVKYTVFLQFLIITALIQHSDGSCSACSDDRCAKVQTIYGSNDTIVYQRSNPIENLTSCSTTSAPPPQSQRCVVCLADIRDIILFCSDSWEAAGLLDWEVDGIRLRNIFMVDCPAMKTVDRVTDLIPGEISGTLNPGGIAGIVVSCAVIGLVSVLGIRFCYRKIERDRQERRWGTNLTNPIPQVMGLKLCR</sequence>
<accession>A0A1S3LPK9</accession>
<dbReference type="AlphaFoldDB" id="A0A1S3LPK9"/>
<gene>
    <name evidence="3" type="primary">LOC106567746</name>
</gene>
<keyword evidence="2" id="KW-1185">Reference proteome</keyword>
<dbReference type="RefSeq" id="XP_013992882.2">
    <property type="nucleotide sequence ID" value="XM_014137407.2"/>
</dbReference>
<name>A0A1S3LPK9_SALSA</name>
<keyword evidence="1" id="KW-0472">Membrane</keyword>
<keyword evidence="1" id="KW-1133">Transmembrane helix</keyword>
<proteinExistence type="predicted"/>
<organism evidence="2 3">
    <name type="scientific">Salmo salar</name>
    <name type="common">Atlantic salmon</name>
    <dbReference type="NCBI Taxonomy" id="8030"/>
    <lineage>
        <taxon>Eukaryota</taxon>
        <taxon>Metazoa</taxon>
        <taxon>Chordata</taxon>
        <taxon>Craniata</taxon>
        <taxon>Vertebrata</taxon>
        <taxon>Euteleostomi</taxon>
        <taxon>Actinopterygii</taxon>
        <taxon>Neopterygii</taxon>
        <taxon>Teleostei</taxon>
        <taxon>Protacanthopterygii</taxon>
        <taxon>Salmoniformes</taxon>
        <taxon>Salmonidae</taxon>
        <taxon>Salmoninae</taxon>
        <taxon>Salmo</taxon>
    </lineage>
</organism>
<evidence type="ECO:0000256" key="1">
    <source>
        <dbReference type="SAM" id="Phobius"/>
    </source>
</evidence>
<dbReference type="Proteomes" id="UP001652741">
    <property type="component" value="Chromosome ssa02"/>
</dbReference>
<evidence type="ECO:0000313" key="2">
    <source>
        <dbReference type="Proteomes" id="UP001652741"/>
    </source>
</evidence>
<dbReference type="KEGG" id="sasa:106567746"/>
<keyword evidence="1" id="KW-0812">Transmembrane</keyword>
<protein>
    <submittedName>
        <fullName evidence="3">Uncharacterized protein isoform X1</fullName>
    </submittedName>
</protein>
<evidence type="ECO:0000313" key="3">
    <source>
        <dbReference type="RefSeq" id="XP_013992882.2"/>
    </source>
</evidence>